<reference evidence="2 3" key="1">
    <citation type="journal article" date="2006" name="J. Bacteriol.">
        <title>Comparison of the genome sequence of the poultry pathogen Bordetella avium with those of B. bronchiseptica, B. pertussis, and B. parapertussis reveals extensive diversity in surface structures associated with host interaction.</title>
        <authorList>
            <person name="Sebaihia M."/>
            <person name="Preston A."/>
            <person name="Maskell D.J."/>
            <person name="Kuzmiak H."/>
            <person name="Connell T.D."/>
            <person name="King N.D."/>
            <person name="Orndorff P.E."/>
            <person name="Miyamoto D.M."/>
            <person name="Thomson N.R."/>
            <person name="Harris D."/>
            <person name="Goble A."/>
            <person name="Lord A."/>
            <person name="Murphy L."/>
            <person name="Quail M.A."/>
            <person name="Rutter S."/>
            <person name="Squares R."/>
            <person name="Squares S."/>
            <person name="Woodward J."/>
            <person name="Parkhill J."/>
            <person name="Temple L.M."/>
        </authorList>
    </citation>
    <scope>NUCLEOTIDE SEQUENCE [LARGE SCALE GENOMIC DNA]</scope>
    <source>
        <strain evidence="2 3">197N</strain>
    </source>
</reference>
<gene>
    <name evidence="2" type="ordered locus">BAV2633</name>
</gene>
<protein>
    <submittedName>
        <fullName evidence="2">Cellulose biosynthesis protein</fullName>
    </submittedName>
</protein>
<dbReference type="STRING" id="360910.BAV2633"/>
<dbReference type="KEGG" id="bav:BAV2633"/>
<dbReference type="Proteomes" id="UP000001977">
    <property type="component" value="Chromosome"/>
</dbReference>
<proteinExistence type="predicted"/>
<evidence type="ECO:0000313" key="3">
    <source>
        <dbReference type="Proteomes" id="UP000001977"/>
    </source>
</evidence>
<organism evidence="2 3">
    <name type="scientific">Bordetella avium (strain 197N)</name>
    <dbReference type="NCBI Taxonomy" id="360910"/>
    <lineage>
        <taxon>Bacteria</taxon>
        <taxon>Pseudomonadati</taxon>
        <taxon>Pseudomonadota</taxon>
        <taxon>Betaproteobacteria</taxon>
        <taxon>Burkholderiales</taxon>
        <taxon>Alcaligenaceae</taxon>
        <taxon>Bordetella</taxon>
    </lineage>
</organism>
<accession>Q2KWQ2</accession>
<evidence type="ECO:0000256" key="1">
    <source>
        <dbReference type="SAM" id="MobiDB-lite"/>
    </source>
</evidence>
<dbReference type="Pfam" id="PF10945">
    <property type="entry name" value="CBP_BcsR"/>
    <property type="match status" value="1"/>
</dbReference>
<dbReference type="EMBL" id="AM167904">
    <property type="protein sequence ID" value="CAJ50243.1"/>
    <property type="molecule type" value="Genomic_DNA"/>
</dbReference>
<dbReference type="InterPro" id="IPR024487">
    <property type="entry name" value="CBP_BcsR"/>
</dbReference>
<dbReference type="AlphaFoldDB" id="Q2KWQ2"/>
<dbReference type="OrthoDB" id="8812063at2"/>
<feature type="region of interest" description="Disordered" evidence="1">
    <location>
        <begin position="205"/>
        <end position="233"/>
    </location>
</feature>
<dbReference type="RefSeq" id="WP_012418275.1">
    <property type="nucleotide sequence ID" value="NC_010645.1"/>
</dbReference>
<keyword evidence="3" id="KW-1185">Reference proteome</keyword>
<dbReference type="HOGENOM" id="CLU_1149883_0_0_4"/>
<sequence length="250" mass="25775">MRDFSDIGNLYRKFGGDSRDYQEIGREAKAEAARGRWPLLGRVHPGEAVIAPAVQALAQQAAVPAHWPPRPGKALRKLPALAPADPMEILPSITPSAVAGWIRQARVTRPAIDTLYADIPPVALAGASAAPEAAPSALMPEAPEAAPSAAMPEVLEAAPSAAKPEVLEAAPSAAKPVAPEAVPTPSAVVYDLDFQALDSGKPVADAVSAPLADPQSEAESAPAPGETPDAVSPLQTVFARLARARNPSRS</sequence>
<dbReference type="NCBIfam" id="NF040718">
    <property type="entry name" value="BcsP_of_Ic"/>
    <property type="match status" value="1"/>
</dbReference>
<name>Q2KWQ2_BORA1</name>
<evidence type="ECO:0000313" key="2">
    <source>
        <dbReference type="EMBL" id="CAJ50243.1"/>
    </source>
</evidence>